<feature type="domain" description="PEP-utilising enzyme C-terminal" evidence="10">
    <location>
        <begin position="101"/>
        <end position="289"/>
    </location>
</feature>
<dbReference type="InterPro" id="IPR036637">
    <property type="entry name" value="Phosphohistidine_dom_sf"/>
</dbReference>
<keyword evidence="3 11" id="KW-0808">Transferase</keyword>
<dbReference type="Pfam" id="PF02896">
    <property type="entry name" value="PEP-utilizers_C"/>
    <property type="match status" value="1"/>
</dbReference>
<dbReference type="GO" id="GO:0005524">
    <property type="term" value="F:ATP binding"/>
    <property type="evidence" value="ECO:0007669"/>
    <property type="project" value="UniProtKB-KW"/>
</dbReference>
<gene>
    <name evidence="11" type="ORF">SE17_38055</name>
</gene>
<dbReference type="SUPFAM" id="SSF51621">
    <property type="entry name" value="Phosphoenolpyruvate/pyruvate domain"/>
    <property type="match status" value="1"/>
</dbReference>
<dbReference type="InterPro" id="IPR015813">
    <property type="entry name" value="Pyrv/PenolPyrv_kinase-like_dom"/>
</dbReference>
<evidence type="ECO:0000256" key="3">
    <source>
        <dbReference type="ARBA" id="ARBA00022679"/>
    </source>
</evidence>
<dbReference type="InterPro" id="IPR006319">
    <property type="entry name" value="PEP_synth"/>
</dbReference>
<reference evidence="11 12" key="1">
    <citation type="submission" date="2015-09" db="EMBL/GenBank/DDBJ databases">
        <title>Draft genome sequence of Kouleothrix aurantiaca JCM 19913.</title>
        <authorList>
            <person name="Hemp J."/>
        </authorList>
    </citation>
    <scope>NUCLEOTIDE SEQUENCE [LARGE SCALE GENOMIC DNA]</scope>
    <source>
        <strain evidence="11 12">COM-B</strain>
    </source>
</reference>
<keyword evidence="7" id="KW-0067">ATP-binding</keyword>
<sequence>AIRDPHAMDQFKPGEVLVTEITNPDWEPIMKQAVAIVTERGGRTSHAAIVARELGIPAVVGAAGAMRAIATGQRITISCAEGEIGRVYDGALEFDTEEIDPATLPRTHTQIMMNVGNPEQAFALAQIPNDGVGLARMEFIFASWVRVHPLALTRYNSLPIAVQREVDQLTSGYADKTDYFVDTLARGVATIAAAFWPKPVILRFSDFKTNEYAHLLGGAQFEPLEENPMLGWRGASRYYHPNYKEGFLLELAAVRRVRDVFGLKNLKLMVPFCRTVEEGRRVLEVMREGGLERGVEGLEVYV</sequence>
<evidence type="ECO:0000256" key="1">
    <source>
        <dbReference type="ARBA" id="ARBA00001946"/>
    </source>
</evidence>
<dbReference type="InterPro" id="IPR000121">
    <property type="entry name" value="PEP_util_C"/>
</dbReference>
<evidence type="ECO:0000256" key="5">
    <source>
        <dbReference type="ARBA" id="ARBA00022741"/>
    </source>
</evidence>
<dbReference type="InterPro" id="IPR018274">
    <property type="entry name" value="PEP_util_AS"/>
</dbReference>
<comment type="cofactor">
    <cofactor evidence="1">
        <name>Mg(2+)</name>
        <dbReference type="ChEBI" id="CHEBI:18420"/>
    </cofactor>
</comment>
<organism evidence="11 12">
    <name type="scientific">Kouleothrix aurantiaca</name>
    <dbReference type="NCBI Taxonomy" id="186479"/>
    <lineage>
        <taxon>Bacteria</taxon>
        <taxon>Bacillati</taxon>
        <taxon>Chloroflexota</taxon>
        <taxon>Chloroflexia</taxon>
        <taxon>Chloroflexales</taxon>
        <taxon>Roseiflexineae</taxon>
        <taxon>Roseiflexaceae</taxon>
        <taxon>Kouleothrix</taxon>
    </lineage>
</organism>
<evidence type="ECO:0000259" key="10">
    <source>
        <dbReference type="Pfam" id="PF02896"/>
    </source>
</evidence>
<keyword evidence="5" id="KW-0547">Nucleotide-binding</keyword>
<feature type="non-terminal residue" evidence="11">
    <location>
        <position position="1"/>
    </location>
</feature>
<dbReference type="GO" id="GO:0008986">
    <property type="term" value="F:pyruvate, water dikinase activity"/>
    <property type="evidence" value="ECO:0007669"/>
    <property type="project" value="UniProtKB-EC"/>
</dbReference>
<evidence type="ECO:0000256" key="7">
    <source>
        <dbReference type="ARBA" id="ARBA00022840"/>
    </source>
</evidence>
<evidence type="ECO:0000313" key="12">
    <source>
        <dbReference type="Proteomes" id="UP000050509"/>
    </source>
</evidence>
<keyword evidence="6" id="KW-0418">Kinase</keyword>
<proteinExistence type="inferred from homology"/>
<dbReference type="PROSITE" id="PS00370">
    <property type="entry name" value="PEP_ENZYMES_PHOS_SITE"/>
    <property type="match status" value="1"/>
</dbReference>
<evidence type="ECO:0000313" key="11">
    <source>
        <dbReference type="EMBL" id="KPV48441.1"/>
    </source>
</evidence>
<dbReference type="InterPro" id="IPR008279">
    <property type="entry name" value="PEP-util_enz_mobile_dom"/>
</dbReference>
<dbReference type="EMBL" id="LJCR01002650">
    <property type="protein sequence ID" value="KPV48441.1"/>
    <property type="molecule type" value="Genomic_DNA"/>
</dbReference>
<evidence type="ECO:0000256" key="8">
    <source>
        <dbReference type="ARBA" id="ARBA00022842"/>
    </source>
</evidence>
<evidence type="ECO:0000259" key="9">
    <source>
        <dbReference type="Pfam" id="PF00391"/>
    </source>
</evidence>
<accession>A0A0P9DEC9</accession>
<evidence type="ECO:0000256" key="2">
    <source>
        <dbReference type="ARBA" id="ARBA00007837"/>
    </source>
</evidence>
<keyword evidence="11" id="KW-0670">Pyruvate</keyword>
<dbReference type="InterPro" id="IPR040442">
    <property type="entry name" value="Pyrv_kinase-like_dom_sf"/>
</dbReference>
<evidence type="ECO:0000256" key="6">
    <source>
        <dbReference type="ARBA" id="ARBA00022777"/>
    </source>
</evidence>
<dbReference type="PANTHER" id="PTHR43030:SF1">
    <property type="entry name" value="PHOSPHOENOLPYRUVATE SYNTHASE"/>
    <property type="match status" value="1"/>
</dbReference>
<dbReference type="Proteomes" id="UP000050509">
    <property type="component" value="Unassembled WGS sequence"/>
</dbReference>
<dbReference type="Gene3D" id="3.20.20.60">
    <property type="entry name" value="Phosphoenolpyruvate-binding domains"/>
    <property type="match status" value="1"/>
</dbReference>
<feature type="non-terminal residue" evidence="11">
    <location>
        <position position="302"/>
    </location>
</feature>
<evidence type="ECO:0000256" key="4">
    <source>
        <dbReference type="ARBA" id="ARBA00022723"/>
    </source>
</evidence>
<name>A0A0P9DEC9_9CHLR</name>
<feature type="domain" description="PEP-utilising enzyme mobile" evidence="9">
    <location>
        <begin position="11"/>
        <end position="82"/>
    </location>
</feature>
<comment type="similarity">
    <text evidence="2">Belongs to the PEP-utilizing enzyme family.</text>
</comment>
<keyword evidence="8" id="KW-0460">Magnesium</keyword>
<dbReference type="PANTHER" id="PTHR43030">
    <property type="entry name" value="PHOSPHOENOLPYRUVATE SYNTHASE"/>
    <property type="match status" value="1"/>
</dbReference>
<dbReference type="Pfam" id="PF00391">
    <property type="entry name" value="PEP-utilizers"/>
    <property type="match status" value="1"/>
</dbReference>
<keyword evidence="12" id="KW-1185">Reference proteome</keyword>
<protein>
    <submittedName>
        <fullName evidence="11">Phosphoenolpyruvate synthase</fullName>
        <ecNumber evidence="11">2.7.9.2</ecNumber>
    </submittedName>
</protein>
<dbReference type="SUPFAM" id="SSF52009">
    <property type="entry name" value="Phosphohistidine domain"/>
    <property type="match status" value="1"/>
</dbReference>
<dbReference type="GO" id="GO:0046872">
    <property type="term" value="F:metal ion binding"/>
    <property type="evidence" value="ECO:0007669"/>
    <property type="project" value="UniProtKB-KW"/>
</dbReference>
<comment type="caution">
    <text evidence="11">The sequence shown here is derived from an EMBL/GenBank/DDBJ whole genome shotgun (WGS) entry which is preliminary data.</text>
</comment>
<dbReference type="AlphaFoldDB" id="A0A0P9DEC9"/>
<dbReference type="EC" id="2.7.9.2" evidence="11"/>
<keyword evidence="4" id="KW-0479">Metal-binding</keyword>
<dbReference type="Gene3D" id="3.50.30.10">
    <property type="entry name" value="Phosphohistidine domain"/>
    <property type="match status" value="1"/>
</dbReference>